<dbReference type="CDD" id="cd15734">
    <property type="entry name" value="FYVE_ZFYV1"/>
    <property type="match status" value="2"/>
</dbReference>
<evidence type="ECO:0000256" key="4">
    <source>
        <dbReference type="PROSITE-ProRule" id="PRU00024"/>
    </source>
</evidence>
<dbReference type="KEGG" id="aplc:110976748"/>
<dbReference type="OMA" id="AYWIPDS"/>
<evidence type="ECO:0000256" key="5">
    <source>
        <dbReference type="SAM" id="MobiDB-lite"/>
    </source>
</evidence>
<dbReference type="RefSeq" id="XP_022086002.1">
    <property type="nucleotide sequence ID" value="XM_022230310.1"/>
</dbReference>
<keyword evidence="3" id="KW-0862">Zinc</keyword>
<name>A0A8B7Y0G1_ACAPL</name>
<dbReference type="CDD" id="cd19757">
    <property type="entry name" value="Bbox1"/>
    <property type="match status" value="1"/>
</dbReference>
<feature type="domain" description="FYVE-type" evidence="7">
    <location>
        <begin position="876"/>
        <end position="937"/>
    </location>
</feature>
<feature type="domain" description="FYVE-type" evidence="7">
    <location>
        <begin position="994"/>
        <end position="1054"/>
    </location>
</feature>
<feature type="compositionally biased region" description="Polar residues" evidence="5">
    <location>
        <begin position="369"/>
        <end position="380"/>
    </location>
</feature>
<keyword evidence="2 4" id="KW-0863">Zinc-finger</keyword>
<dbReference type="PROSITE" id="PS50119">
    <property type="entry name" value="ZF_BBOX"/>
    <property type="match status" value="1"/>
</dbReference>
<dbReference type="GO" id="GO:0008270">
    <property type="term" value="F:zinc ion binding"/>
    <property type="evidence" value="ECO:0007669"/>
    <property type="project" value="UniProtKB-KW"/>
</dbReference>
<dbReference type="OrthoDB" id="68108at2759"/>
<feature type="region of interest" description="Disordered" evidence="5">
    <location>
        <begin position="257"/>
        <end position="410"/>
    </location>
</feature>
<protein>
    <submittedName>
        <fullName evidence="9">Zinc finger FYVE domain-containing protein 1-like</fullName>
    </submittedName>
</protein>
<organism evidence="8 9">
    <name type="scientific">Acanthaster planci</name>
    <name type="common">Crown-of-thorns starfish</name>
    <dbReference type="NCBI Taxonomy" id="133434"/>
    <lineage>
        <taxon>Eukaryota</taxon>
        <taxon>Metazoa</taxon>
        <taxon>Echinodermata</taxon>
        <taxon>Eleutherozoa</taxon>
        <taxon>Asterozoa</taxon>
        <taxon>Asteroidea</taxon>
        <taxon>Valvatacea</taxon>
        <taxon>Valvatida</taxon>
        <taxon>Acanthasteridae</taxon>
        <taxon>Acanthaster</taxon>
    </lineage>
</organism>
<dbReference type="InterPro" id="IPR027417">
    <property type="entry name" value="P-loop_NTPase"/>
</dbReference>
<dbReference type="InterPro" id="IPR017455">
    <property type="entry name" value="Znf_FYVE-rel"/>
</dbReference>
<feature type="compositionally biased region" description="Polar residues" evidence="5">
    <location>
        <begin position="345"/>
        <end position="357"/>
    </location>
</feature>
<dbReference type="Proteomes" id="UP000694845">
    <property type="component" value="Unplaced"/>
</dbReference>
<evidence type="ECO:0000259" key="6">
    <source>
        <dbReference type="PROSITE" id="PS50119"/>
    </source>
</evidence>
<keyword evidence="1" id="KW-0479">Metal-binding</keyword>
<dbReference type="InterPro" id="IPR013083">
    <property type="entry name" value="Znf_RING/FYVE/PHD"/>
</dbReference>
<dbReference type="SMART" id="SM00064">
    <property type="entry name" value="FYVE"/>
    <property type="match status" value="2"/>
</dbReference>
<sequence>MAAHFRTTDQHKNPGSKRICQERFSCNGSKAEFDCSDCGTRQCSECEKRLHASNPRFVDHSRARIQQPVLPASVQKCGMWCNPINPAEYSCIECKGVLCGECNRDFHRGKHSKHHRRPIVVAIKTNSDVSVEVERVRDTATSNIFSLSDSHSEQSRIFSGTLPEHETPVNSFTEEFQSAIEVCLDDIFPVLQKLESPPELNIRLAEGQSKEFKTFAMDELSSNEFRSLEEGLERVMKEKPKAVELDVARFGMSEEPSALSFNSGHFTPSAETSVLHSHESIKPAPKSRSTKQHAIASQPGKDTVNAKQESKSYSSSTTQQPLHSVGDECDQRKSDSSMSRSKPSTQQKAPILSNPSREPNLVRPVASVMGTSQNSISSSEGDGETESPRGSVSRRQIGTQGTGKDDAFSSIQLKTKEPVFRYKPGFLLVDENENLQVETATRFAEHLSCPPDTPVKVVSIFGNTGDGKSHSLNHTFFCGQDVFRTSPAQNSCTIGIWVAYDEATSVIVIDTEGLQGVSTNENQRTRLLLKVLAISDVVVYRTRADRLHRDLFQFLGDASKAYSRHFNRELKAASERGHLSGSLTSLGPAVIVFQETTHTLPLGSDQPAPGDSLGVSADAILRERFKEYGHSIDAFSCVQYIGTQTITPPTDFRSLRRAILAHVRNDSVRSPRPPTVIYNALKVLNDKFSGEIDATVPSTFPDEYFTCSDRCLSCDARCGRTMNHSKDNLPHQSESRCRYQHQFDNQVFICKNCYERGEEVLVVPKTSSSGDTSWLGLVKYAWSGYVLECPNCGIIYRSRQHWYGNLDPEQTAVRTEIRHVWPGGCTVLQGTHNAARRVVDGLSSVIETVSSVSARPTQMVTQWMTDQIAPAYWRPNAEITVCHMCEHPFGEGEKIHHCRSCGEGFCDDCSCHQMPVPERGWGDKPVRVCEQCYMKKCQDPGLAEVTPEDAAEQPVTVRRVGEVVQSTFSVLGNAMQYPLGFMVDAARPAYWVPDSEIIVCSCCQLEFTSKMRKHHCRACGKGVCGDCSEKRRPVPSRGWDEAVRVCNKCDKKQGPL</sequence>
<dbReference type="GO" id="GO:0043325">
    <property type="term" value="F:phosphatidylinositol-3,4-bisphosphate binding"/>
    <property type="evidence" value="ECO:0007669"/>
    <property type="project" value="TreeGrafter"/>
</dbReference>
<feature type="compositionally biased region" description="Polar residues" evidence="5">
    <location>
        <begin position="305"/>
        <end position="322"/>
    </location>
</feature>
<dbReference type="GO" id="GO:0005547">
    <property type="term" value="F:phosphatidylinositol-3,4,5-trisphosphate binding"/>
    <property type="evidence" value="ECO:0007669"/>
    <property type="project" value="TreeGrafter"/>
</dbReference>
<dbReference type="InterPro" id="IPR000306">
    <property type="entry name" value="Znf_FYVE"/>
</dbReference>
<dbReference type="CTD" id="53349"/>
<dbReference type="PANTHER" id="PTHR46624">
    <property type="entry name" value="AGAP002036-PA"/>
    <property type="match status" value="1"/>
</dbReference>
<feature type="compositionally biased region" description="Polar residues" evidence="5">
    <location>
        <begin position="388"/>
        <end position="399"/>
    </location>
</feature>
<dbReference type="AlphaFoldDB" id="A0A8B7Y0G1"/>
<gene>
    <name evidence="9" type="primary">LOC110976748</name>
</gene>
<dbReference type="InterPro" id="IPR000315">
    <property type="entry name" value="Znf_B-box"/>
</dbReference>
<evidence type="ECO:0000256" key="3">
    <source>
        <dbReference type="ARBA" id="ARBA00022833"/>
    </source>
</evidence>
<evidence type="ECO:0000256" key="1">
    <source>
        <dbReference type="ARBA" id="ARBA00022723"/>
    </source>
</evidence>
<dbReference type="GO" id="GO:0140042">
    <property type="term" value="P:lipid droplet formation"/>
    <property type="evidence" value="ECO:0007669"/>
    <property type="project" value="TreeGrafter"/>
</dbReference>
<dbReference type="PANTHER" id="PTHR46624:SF4">
    <property type="entry name" value="FYVE-TYPE DOMAIN-CONTAINING PROTEIN"/>
    <property type="match status" value="1"/>
</dbReference>
<evidence type="ECO:0000259" key="7">
    <source>
        <dbReference type="PROSITE" id="PS50178"/>
    </source>
</evidence>
<evidence type="ECO:0000313" key="8">
    <source>
        <dbReference type="Proteomes" id="UP000694845"/>
    </source>
</evidence>
<evidence type="ECO:0000256" key="2">
    <source>
        <dbReference type="ARBA" id="ARBA00022771"/>
    </source>
</evidence>
<feature type="domain" description="B box-type" evidence="6">
    <location>
        <begin position="15"/>
        <end position="65"/>
    </location>
</feature>
<dbReference type="SUPFAM" id="SSF52540">
    <property type="entry name" value="P-loop containing nucleoside triphosphate hydrolases"/>
    <property type="match status" value="1"/>
</dbReference>
<dbReference type="SUPFAM" id="SSF57903">
    <property type="entry name" value="FYVE/PHD zinc finger"/>
    <property type="match status" value="2"/>
</dbReference>
<feature type="compositionally biased region" description="Polar residues" evidence="5">
    <location>
        <begin position="259"/>
        <end position="275"/>
    </location>
</feature>
<dbReference type="GO" id="GO:0032266">
    <property type="term" value="F:phosphatidylinositol-3-phosphate binding"/>
    <property type="evidence" value="ECO:0007669"/>
    <property type="project" value="TreeGrafter"/>
</dbReference>
<keyword evidence="8" id="KW-1185">Reference proteome</keyword>
<evidence type="ECO:0000313" key="9">
    <source>
        <dbReference type="RefSeq" id="XP_022086002.1"/>
    </source>
</evidence>
<dbReference type="PROSITE" id="PS50178">
    <property type="entry name" value="ZF_FYVE"/>
    <property type="match status" value="2"/>
</dbReference>
<proteinExistence type="predicted"/>
<dbReference type="GO" id="GO:0005545">
    <property type="term" value="F:1-phosphatidylinositol binding"/>
    <property type="evidence" value="ECO:0007669"/>
    <property type="project" value="TreeGrafter"/>
</dbReference>
<dbReference type="GeneID" id="110976748"/>
<accession>A0A8B7Y0G1</accession>
<dbReference type="InterPro" id="IPR042427">
    <property type="entry name" value="ZFYV1"/>
</dbReference>
<dbReference type="Gene3D" id="3.30.40.10">
    <property type="entry name" value="Zinc/RING finger domain, C3HC4 (zinc finger)"/>
    <property type="match status" value="2"/>
</dbReference>
<dbReference type="InterPro" id="IPR011011">
    <property type="entry name" value="Znf_FYVE_PHD"/>
</dbReference>
<dbReference type="Pfam" id="PF01363">
    <property type="entry name" value="FYVE"/>
    <property type="match status" value="2"/>
</dbReference>
<dbReference type="Gene3D" id="3.40.50.300">
    <property type="entry name" value="P-loop containing nucleotide triphosphate hydrolases"/>
    <property type="match status" value="1"/>
</dbReference>
<reference evidence="9" key="1">
    <citation type="submission" date="2025-08" db="UniProtKB">
        <authorList>
            <consortium name="RefSeq"/>
        </authorList>
    </citation>
    <scope>IDENTIFICATION</scope>
</reference>
<dbReference type="GO" id="GO:0005811">
    <property type="term" value="C:lipid droplet"/>
    <property type="evidence" value="ECO:0007669"/>
    <property type="project" value="TreeGrafter"/>
</dbReference>
<feature type="compositionally biased region" description="Basic and acidic residues" evidence="5">
    <location>
        <begin position="325"/>
        <end position="335"/>
    </location>
</feature>